<comment type="caution">
    <text evidence="3">The sequence shown here is derived from an EMBL/GenBank/DDBJ whole genome shotgun (WGS) entry which is preliminary data.</text>
</comment>
<dbReference type="Proteomes" id="UP000836402">
    <property type="component" value="Unassembled WGS sequence"/>
</dbReference>
<feature type="compositionally biased region" description="Polar residues" evidence="1">
    <location>
        <begin position="143"/>
        <end position="152"/>
    </location>
</feature>
<reference evidence="2" key="3">
    <citation type="submission" date="2020-10" db="EMBL/GenBank/DDBJ databases">
        <authorList>
            <person name="Sedaghatjoo S."/>
        </authorList>
    </citation>
    <scope>NUCLEOTIDE SEQUENCE</scope>
    <source>
        <strain evidence="2">AZH3</strain>
    </source>
</reference>
<evidence type="ECO:0000313" key="3">
    <source>
        <dbReference type="EMBL" id="KAE8243557.1"/>
    </source>
</evidence>
<gene>
    <name evidence="3" type="ORF">A4X03_0g7727</name>
    <name evidence="2" type="ORF">JKIAZH3_G5322</name>
</gene>
<reference evidence="3" key="1">
    <citation type="submission" date="2016-04" db="EMBL/GenBank/DDBJ databases">
        <authorList>
            <person name="Nguyen H.D."/>
            <person name="Kesanakurti P."/>
            <person name="Cullis J."/>
            <person name="Levesque C.A."/>
            <person name="Hambleton S."/>
        </authorList>
    </citation>
    <scope>NUCLEOTIDE SEQUENCE</scope>
    <source>
        <strain evidence="3">DAOMC 238032</strain>
    </source>
</reference>
<feature type="region of interest" description="Disordered" evidence="1">
    <location>
        <begin position="128"/>
        <end position="152"/>
    </location>
</feature>
<reference evidence="3" key="2">
    <citation type="journal article" date="2019" name="IMA Fungus">
        <title>Genome sequencing and comparison of five Tilletia species to identify candidate genes for the detection of regulated species infecting wheat.</title>
        <authorList>
            <person name="Nguyen H.D.T."/>
            <person name="Sultana T."/>
            <person name="Kesanakurti P."/>
            <person name="Hambleton S."/>
        </authorList>
    </citation>
    <scope>NUCLEOTIDE SEQUENCE</scope>
    <source>
        <strain evidence="3">DAOMC 238032</strain>
    </source>
</reference>
<dbReference type="EMBL" id="CAJHJG010005023">
    <property type="protein sequence ID" value="CAD6947002.1"/>
    <property type="molecule type" value="Genomic_DNA"/>
</dbReference>
<protein>
    <submittedName>
        <fullName evidence="3">Uncharacterized protein</fullName>
    </submittedName>
</protein>
<evidence type="ECO:0000313" key="2">
    <source>
        <dbReference type="EMBL" id="CAD6947002.1"/>
    </source>
</evidence>
<dbReference type="Proteomes" id="UP000077671">
    <property type="component" value="Unassembled WGS sequence"/>
</dbReference>
<name>A0A177TR67_9BASI</name>
<proteinExistence type="predicted"/>
<dbReference type="AlphaFoldDB" id="A0A177TR67"/>
<evidence type="ECO:0000313" key="4">
    <source>
        <dbReference type="Proteomes" id="UP000077671"/>
    </source>
</evidence>
<feature type="region of interest" description="Disordered" evidence="1">
    <location>
        <begin position="159"/>
        <end position="178"/>
    </location>
</feature>
<organism evidence="3 4">
    <name type="scientific">Tilletia caries</name>
    <name type="common">wheat bunt fungus</name>
    <dbReference type="NCBI Taxonomy" id="13290"/>
    <lineage>
        <taxon>Eukaryota</taxon>
        <taxon>Fungi</taxon>
        <taxon>Dikarya</taxon>
        <taxon>Basidiomycota</taxon>
        <taxon>Ustilaginomycotina</taxon>
        <taxon>Exobasidiomycetes</taxon>
        <taxon>Tilletiales</taxon>
        <taxon>Tilletiaceae</taxon>
        <taxon>Tilletia</taxon>
    </lineage>
</organism>
<evidence type="ECO:0000313" key="5">
    <source>
        <dbReference type="Proteomes" id="UP000836402"/>
    </source>
</evidence>
<accession>A0A177TR67</accession>
<evidence type="ECO:0000256" key="1">
    <source>
        <dbReference type="SAM" id="MobiDB-lite"/>
    </source>
</evidence>
<sequence length="336" mass="35581">MASESSDHILSLLLAVLGQAEESSAVNQLLSILKGERPDEVPVERKVYPNITYLNHHAFGISLQLESSPSSAKGSEQVITAIDLYNHAPKAFETGGPAEASKREKKHEYVSFPIYPIRIGTFISSTTTDVKTSDKAPPPPPTGSLNITRSTSGSEFVQALGEPSRKGGGEGPIGRGPAAWMEWTGTLQSLPTASSSVPDTLSERQHYDPEAQDTFGGMAVQIMVELGGPEITCHVSRSLLGEFTTSNGVPPSLLLGNNVSQAARPSFRPESTIVFHIESIPQLSLALHGVPNGAPRTPALVLPLAPHREPLPRLFPSIAVQAIGQGHGPKASISSA</sequence>
<dbReference type="EMBL" id="LWDD02001960">
    <property type="protein sequence ID" value="KAE8243557.1"/>
    <property type="molecule type" value="Genomic_DNA"/>
</dbReference>
<keyword evidence="5" id="KW-1185">Reference proteome</keyword>